<evidence type="ECO:0000256" key="12">
    <source>
        <dbReference type="RuleBase" id="RU363002"/>
    </source>
</evidence>
<organism evidence="13 14">
    <name type="scientific">Robiginitalea myxolifaciens</name>
    <dbReference type="NCBI Taxonomy" id="400055"/>
    <lineage>
        <taxon>Bacteria</taxon>
        <taxon>Pseudomonadati</taxon>
        <taxon>Bacteroidota</taxon>
        <taxon>Flavobacteriia</taxon>
        <taxon>Flavobacteriales</taxon>
        <taxon>Flavobacteriaceae</taxon>
        <taxon>Robiginitalea</taxon>
    </lineage>
</organism>
<dbReference type="EMBL" id="FOYQ01000001">
    <property type="protein sequence ID" value="SFR32047.1"/>
    <property type="molecule type" value="Genomic_DNA"/>
</dbReference>
<feature type="binding site" evidence="11">
    <location>
        <position position="304"/>
    </location>
    <ligand>
        <name>Mg(2+)</name>
        <dbReference type="ChEBI" id="CHEBI:18420"/>
    </ligand>
</feature>
<dbReference type="GO" id="GO:0046872">
    <property type="term" value="F:metal ion binding"/>
    <property type="evidence" value="ECO:0007669"/>
    <property type="project" value="UniProtKB-UniRule"/>
</dbReference>
<evidence type="ECO:0000313" key="13">
    <source>
        <dbReference type="EMBL" id="SFR32047.1"/>
    </source>
</evidence>
<evidence type="ECO:0000256" key="10">
    <source>
        <dbReference type="PIRNR" id="PIRNR006268"/>
    </source>
</evidence>
<reference evidence="13 14" key="1">
    <citation type="submission" date="2016-10" db="EMBL/GenBank/DDBJ databases">
        <authorList>
            <person name="de Groot N.N."/>
        </authorList>
    </citation>
    <scope>NUCLEOTIDE SEQUENCE [LARGE SCALE GENOMIC DNA]</scope>
    <source>
        <strain evidence="13 14">DSM 21019</strain>
    </source>
</reference>
<keyword evidence="12" id="KW-0997">Cell inner membrane</keyword>
<accession>A0A1I6FQH8</accession>
<proteinExistence type="inferred from homology"/>
<keyword evidence="3 10" id="KW-0285">Flavoprotein</keyword>
<evidence type="ECO:0000256" key="8">
    <source>
        <dbReference type="ARBA" id="ARBA00031306"/>
    </source>
</evidence>
<feature type="binding site" evidence="11">
    <location>
        <position position="308"/>
    </location>
    <ligand>
        <name>Mg(2+)</name>
        <dbReference type="ChEBI" id="CHEBI:18420"/>
    </ligand>
</feature>
<dbReference type="AlphaFoldDB" id="A0A1I6FQH8"/>
<keyword evidence="12" id="KW-0472">Membrane</keyword>
<dbReference type="PROSITE" id="PS51257">
    <property type="entry name" value="PROKAR_LIPOPROTEIN"/>
    <property type="match status" value="1"/>
</dbReference>
<feature type="binding site" evidence="11">
    <location>
        <position position="186"/>
    </location>
    <ligand>
        <name>Mg(2+)</name>
        <dbReference type="ChEBI" id="CHEBI:18420"/>
    </ligand>
</feature>
<evidence type="ECO:0000256" key="3">
    <source>
        <dbReference type="ARBA" id="ARBA00022630"/>
    </source>
</evidence>
<keyword evidence="12" id="KW-0732">Signal</keyword>
<comment type="catalytic activity">
    <reaction evidence="9 10 12">
        <text>L-threonyl-[protein] + FAD = FMN-L-threonyl-[protein] + AMP + H(+)</text>
        <dbReference type="Rhea" id="RHEA:36847"/>
        <dbReference type="Rhea" id="RHEA-COMP:11060"/>
        <dbReference type="Rhea" id="RHEA-COMP:11061"/>
        <dbReference type="ChEBI" id="CHEBI:15378"/>
        <dbReference type="ChEBI" id="CHEBI:30013"/>
        <dbReference type="ChEBI" id="CHEBI:57692"/>
        <dbReference type="ChEBI" id="CHEBI:74257"/>
        <dbReference type="ChEBI" id="CHEBI:456215"/>
        <dbReference type="EC" id="2.7.1.180"/>
    </reaction>
</comment>
<evidence type="ECO:0000256" key="5">
    <source>
        <dbReference type="ARBA" id="ARBA00022723"/>
    </source>
</evidence>
<keyword evidence="7 10" id="KW-0460">Magnesium</keyword>
<keyword evidence="12 13" id="KW-0449">Lipoprotein</keyword>
<dbReference type="STRING" id="400055.SAMN04490243_0415"/>
<dbReference type="InterPro" id="IPR003374">
    <property type="entry name" value="ApbE-like_sf"/>
</dbReference>
<keyword evidence="6 10" id="KW-0274">FAD</keyword>
<comment type="similarity">
    <text evidence="10 12">Belongs to the ApbE family.</text>
</comment>
<evidence type="ECO:0000256" key="7">
    <source>
        <dbReference type="ARBA" id="ARBA00022842"/>
    </source>
</evidence>
<evidence type="ECO:0000256" key="4">
    <source>
        <dbReference type="ARBA" id="ARBA00022679"/>
    </source>
</evidence>
<gene>
    <name evidence="13" type="ORF">SAMN04490243_0415</name>
</gene>
<keyword evidence="14" id="KW-1185">Reference proteome</keyword>
<keyword evidence="12" id="KW-1003">Cell membrane</keyword>
<comment type="subcellular location">
    <subcellularLocation>
        <location evidence="12">Cell inner membrane</location>
        <topology evidence="12">Lipid-anchor</topology>
        <orientation evidence="12">Periplasmic side</orientation>
    </subcellularLocation>
</comment>
<dbReference type="Pfam" id="PF02424">
    <property type="entry name" value="ApbE"/>
    <property type="match status" value="1"/>
</dbReference>
<dbReference type="InterPro" id="IPR024932">
    <property type="entry name" value="ApbE"/>
</dbReference>
<feature type="signal peptide" evidence="12">
    <location>
        <begin position="1"/>
        <end position="33"/>
    </location>
</feature>
<dbReference type="EC" id="2.7.1.180" evidence="1 10"/>
<sequence length="356" mass="38856">MALSKFNKCFFPIRVLVATVLMGAMLVACGPEATQTGKFTYGGEALGTGYGIIFYGPTPSEFSENPEAMQMAIDSTFEVINQSMSTYWPDSDISKINRGDTTIQVDAMFREVFEESAYVYSATGGYFDPTVGVLVNAWGFGPEGTLSMDSTRVDSLLQYVGFDKVELLSDGTVRMNPPGLRFDFNAIAKGYAIDRLATLLESRGVENYLVEVGGEVRVRGNHPEDGSPWRIGIDDPQAEGTRSIKKTVALADIAMASSGNYRKFRIDSLTGEKFVHTIDPLSGYTRNSNVLAVSVLAPTCMRADAFATAGMAMDLETTKGLLADHADLEGYIIYLDSTGTTREYMTRGFLKRVETD</sequence>
<evidence type="ECO:0000256" key="1">
    <source>
        <dbReference type="ARBA" id="ARBA00011955"/>
    </source>
</evidence>
<dbReference type="SUPFAM" id="SSF143631">
    <property type="entry name" value="ApbE-like"/>
    <property type="match status" value="1"/>
</dbReference>
<evidence type="ECO:0000256" key="2">
    <source>
        <dbReference type="ARBA" id="ARBA00016337"/>
    </source>
</evidence>
<evidence type="ECO:0000256" key="11">
    <source>
        <dbReference type="PIRSR" id="PIRSR006268-2"/>
    </source>
</evidence>
<dbReference type="Gene3D" id="3.10.520.10">
    <property type="entry name" value="ApbE-like domains"/>
    <property type="match status" value="1"/>
</dbReference>
<dbReference type="Proteomes" id="UP000199534">
    <property type="component" value="Unassembled WGS sequence"/>
</dbReference>
<evidence type="ECO:0000256" key="6">
    <source>
        <dbReference type="ARBA" id="ARBA00022827"/>
    </source>
</evidence>
<protein>
    <recommendedName>
        <fullName evidence="2 10">FAD:protein FMN transferase</fullName>
        <ecNumber evidence="1 10">2.7.1.180</ecNumber>
    </recommendedName>
    <alternativeName>
        <fullName evidence="8 10">Flavin transferase</fullName>
    </alternativeName>
</protein>
<keyword evidence="5 10" id="KW-0479">Metal-binding</keyword>
<evidence type="ECO:0000256" key="9">
    <source>
        <dbReference type="ARBA" id="ARBA00048540"/>
    </source>
</evidence>
<dbReference type="GO" id="GO:0016740">
    <property type="term" value="F:transferase activity"/>
    <property type="evidence" value="ECO:0007669"/>
    <property type="project" value="UniProtKB-UniRule"/>
</dbReference>
<name>A0A1I6FQH8_9FLAO</name>
<comment type="function">
    <text evidence="12">Flavin transferase that catalyzes the transfer of the FMN moiety of FAD and its covalent binding to the hydroxyl group of a threonine residue in a target flavoprotein.</text>
</comment>
<keyword evidence="4 10" id="KW-0808">Transferase</keyword>
<dbReference type="PANTHER" id="PTHR30040:SF2">
    <property type="entry name" value="FAD:PROTEIN FMN TRANSFERASE"/>
    <property type="match status" value="1"/>
</dbReference>
<comment type="cofactor">
    <cofactor evidence="11">
        <name>Mg(2+)</name>
        <dbReference type="ChEBI" id="CHEBI:18420"/>
    </cofactor>
    <cofactor evidence="11">
        <name>Mn(2+)</name>
        <dbReference type="ChEBI" id="CHEBI:29035"/>
    </cofactor>
    <text evidence="11">Magnesium. Can also use manganese.</text>
</comment>
<dbReference type="GO" id="GO:0005886">
    <property type="term" value="C:plasma membrane"/>
    <property type="evidence" value="ECO:0007669"/>
    <property type="project" value="UniProtKB-SubCell"/>
</dbReference>
<feature type="chain" id="PRO_5011331608" description="FAD:protein FMN transferase" evidence="12">
    <location>
        <begin position="34"/>
        <end position="356"/>
    </location>
</feature>
<dbReference type="RefSeq" id="WP_245759714.1">
    <property type="nucleotide sequence ID" value="NZ_FOYQ01000001.1"/>
</dbReference>
<dbReference type="PIRSF" id="PIRSF006268">
    <property type="entry name" value="ApbE"/>
    <property type="match status" value="1"/>
</dbReference>
<evidence type="ECO:0000313" key="14">
    <source>
        <dbReference type="Proteomes" id="UP000199534"/>
    </source>
</evidence>
<dbReference type="PANTHER" id="PTHR30040">
    <property type="entry name" value="THIAMINE BIOSYNTHESIS LIPOPROTEIN APBE"/>
    <property type="match status" value="1"/>
</dbReference>